<evidence type="ECO:0000256" key="6">
    <source>
        <dbReference type="HAMAP-Rule" id="MF_01965"/>
    </source>
</evidence>
<comment type="caution">
    <text evidence="8">The sequence shown here is derived from an EMBL/GenBank/DDBJ whole genome shotgun (WGS) entry which is preliminary data.</text>
</comment>
<evidence type="ECO:0000313" key="8">
    <source>
        <dbReference type="EMBL" id="MFD2758493.1"/>
    </source>
</evidence>
<evidence type="ECO:0000259" key="7">
    <source>
        <dbReference type="PROSITE" id="PS51383"/>
    </source>
</evidence>
<keyword evidence="2 6" id="KW-0067">ATP-binding</keyword>
<dbReference type="HAMAP" id="MF_01965">
    <property type="entry name" value="NADHX_dehydratase"/>
    <property type="match status" value="1"/>
</dbReference>
<proteinExistence type="inferred from homology"/>
<evidence type="ECO:0000256" key="5">
    <source>
        <dbReference type="ARBA" id="ARBA00023239"/>
    </source>
</evidence>
<dbReference type="Gene3D" id="3.40.1190.20">
    <property type="match status" value="1"/>
</dbReference>
<sequence>MTDERFRTVVAADVRATLALPCEADNKYRRGVVQLATGSATYPGAAVLSAQASARAGAGMVRYAGPERVASAVLAVRPEVVHGHGKFHSLVIGSGIPDARDDERRELLVEALDAGIPAVVDAGALTLVEPGMPGVVITPHAKELAALMHRLGLADWSADDIAASKGEAAVEASELLGCTVLLKGRVTYVVEGEDRRRIFAPNSWLATAGTGDVLSGIIGALLAGQRGRDEQPCLAATVAAGAWLHARAGWLASQTNAGVQVAPTTVHAPLSMLDHGPLGGPILASDIAQALSGVIAAVLAK</sequence>
<keyword evidence="3 6" id="KW-0521">NADP</keyword>
<accession>A0ABW5UYN1</accession>
<dbReference type="PANTHER" id="PTHR12592">
    <property type="entry name" value="ATP-DEPENDENT (S)-NAD(P)H-HYDRATE DEHYDRATASE FAMILY MEMBER"/>
    <property type="match status" value="1"/>
</dbReference>
<dbReference type="PROSITE" id="PS51383">
    <property type="entry name" value="YJEF_C_3"/>
    <property type="match status" value="1"/>
</dbReference>
<protein>
    <recommendedName>
        <fullName evidence="6">ADP-dependent (S)-NAD(P)H-hydrate dehydratase</fullName>
        <ecNumber evidence="6">4.2.1.136</ecNumber>
    </recommendedName>
    <alternativeName>
        <fullName evidence="6">ADP-dependent NAD(P)HX dehydratase</fullName>
    </alternativeName>
</protein>
<comment type="similarity">
    <text evidence="6">Belongs to the NnrD/CARKD family.</text>
</comment>
<keyword evidence="9" id="KW-1185">Reference proteome</keyword>
<dbReference type="PANTHER" id="PTHR12592:SF0">
    <property type="entry name" value="ATP-DEPENDENT (S)-NAD(P)H-HYDRATE DEHYDRATASE"/>
    <property type="match status" value="1"/>
</dbReference>
<comment type="subunit">
    <text evidence="6">Homotetramer.</text>
</comment>
<dbReference type="PROSITE" id="PS01050">
    <property type="entry name" value="YJEF_C_2"/>
    <property type="match status" value="1"/>
</dbReference>
<feature type="binding site" evidence="6">
    <location>
        <position position="95"/>
    </location>
    <ligand>
        <name>(6S)-NADPHX</name>
        <dbReference type="ChEBI" id="CHEBI:64076"/>
    </ligand>
</feature>
<feature type="binding site" evidence="6">
    <location>
        <position position="211"/>
    </location>
    <ligand>
        <name>AMP</name>
        <dbReference type="ChEBI" id="CHEBI:456215"/>
    </ligand>
</feature>
<evidence type="ECO:0000256" key="4">
    <source>
        <dbReference type="ARBA" id="ARBA00023027"/>
    </source>
</evidence>
<dbReference type="EMBL" id="JBHUNE010000006">
    <property type="protein sequence ID" value="MFD2758493.1"/>
    <property type="molecule type" value="Genomic_DNA"/>
</dbReference>
<dbReference type="RefSeq" id="WP_019617765.1">
    <property type="nucleotide sequence ID" value="NZ_JBHUNE010000006.1"/>
</dbReference>
<feature type="binding site" evidence="6">
    <location>
        <begin position="183"/>
        <end position="187"/>
    </location>
    <ligand>
        <name>AMP</name>
        <dbReference type="ChEBI" id="CHEBI:456215"/>
    </ligand>
</feature>
<evidence type="ECO:0000313" key="9">
    <source>
        <dbReference type="Proteomes" id="UP001597492"/>
    </source>
</evidence>
<dbReference type="CDD" id="cd01171">
    <property type="entry name" value="YXKO-related"/>
    <property type="match status" value="1"/>
</dbReference>
<name>A0ABW5UYN1_9MICO</name>
<comment type="catalytic activity">
    <reaction evidence="6">
        <text>(6S)-NADPHX + ADP = AMP + phosphate + NADPH + H(+)</text>
        <dbReference type="Rhea" id="RHEA:32235"/>
        <dbReference type="ChEBI" id="CHEBI:15378"/>
        <dbReference type="ChEBI" id="CHEBI:43474"/>
        <dbReference type="ChEBI" id="CHEBI:57783"/>
        <dbReference type="ChEBI" id="CHEBI:64076"/>
        <dbReference type="ChEBI" id="CHEBI:456215"/>
        <dbReference type="ChEBI" id="CHEBI:456216"/>
        <dbReference type="EC" id="4.2.1.136"/>
    </reaction>
</comment>
<comment type="catalytic activity">
    <reaction evidence="6">
        <text>(6S)-NADHX + ADP = AMP + phosphate + NADH + H(+)</text>
        <dbReference type="Rhea" id="RHEA:32223"/>
        <dbReference type="ChEBI" id="CHEBI:15378"/>
        <dbReference type="ChEBI" id="CHEBI:43474"/>
        <dbReference type="ChEBI" id="CHEBI:57945"/>
        <dbReference type="ChEBI" id="CHEBI:64074"/>
        <dbReference type="ChEBI" id="CHEBI:456215"/>
        <dbReference type="ChEBI" id="CHEBI:456216"/>
        <dbReference type="EC" id="4.2.1.136"/>
    </reaction>
</comment>
<feature type="binding site" evidence="6">
    <location>
        <position position="212"/>
    </location>
    <ligand>
        <name>(6S)-NADPHX</name>
        <dbReference type="ChEBI" id="CHEBI:64076"/>
    </ligand>
</feature>
<comment type="cofactor">
    <cofactor evidence="6">
        <name>Mg(2+)</name>
        <dbReference type="ChEBI" id="CHEBI:18420"/>
    </cofactor>
</comment>
<feature type="binding site" evidence="6">
    <location>
        <position position="140"/>
    </location>
    <ligand>
        <name>(6S)-NADPHX</name>
        <dbReference type="ChEBI" id="CHEBI:64076"/>
    </ligand>
</feature>
<reference evidence="9" key="1">
    <citation type="journal article" date="2019" name="Int. J. Syst. Evol. Microbiol.">
        <title>The Global Catalogue of Microorganisms (GCM) 10K type strain sequencing project: providing services to taxonomists for standard genome sequencing and annotation.</title>
        <authorList>
            <consortium name="The Broad Institute Genomics Platform"/>
            <consortium name="The Broad Institute Genome Sequencing Center for Infectious Disease"/>
            <person name="Wu L."/>
            <person name="Ma J."/>
        </authorList>
    </citation>
    <scope>NUCLEOTIDE SEQUENCE [LARGE SCALE GENOMIC DNA]</scope>
    <source>
        <strain evidence="9">TISTR 1514</strain>
    </source>
</reference>
<evidence type="ECO:0000256" key="2">
    <source>
        <dbReference type="ARBA" id="ARBA00022840"/>
    </source>
</evidence>
<dbReference type="EC" id="4.2.1.136" evidence="6"/>
<gene>
    <name evidence="6" type="primary">nnrD</name>
    <name evidence="8" type="ORF">ACFSW7_08890</name>
</gene>
<feature type="domain" description="YjeF C-terminal" evidence="7">
    <location>
        <begin position="10"/>
        <end position="298"/>
    </location>
</feature>
<evidence type="ECO:0000256" key="3">
    <source>
        <dbReference type="ARBA" id="ARBA00022857"/>
    </source>
</evidence>
<dbReference type="InterPro" id="IPR000631">
    <property type="entry name" value="CARKD"/>
</dbReference>
<organism evidence="8 9">
    <name type="scientific">Gulosibacter faecalis</name>
    <dbReference type="NCBI Taxonomy" id="272240"/>
    <lineage>
        <taxon>Bacteria</taxon>
        <taxon>Bacillati</taxon>
        <taxon>Actinomycetota</taxon>
        <taxon>Actinomycetes</taxon>
        <taxon>Micrococcales</taxon>
        <taxon>Microbacteriaceae</taxon>
        <taxon>Gulosibacter</taxon>
    </lineage>
</organism>
<keyword evidence="1 6" id="KW-0547">Nucleotide-binding</keyword>
<dbReference type="InterPro" id="IPR017953">
    <property type="entry name" value="Carbohydrate_kinase_pred_CS"/>
</dbReference>
<dbReference type="Pfam" id="PF01256">
    <property type="entry name" value="Carb_kinase"/>
    <property type="match status" value="1"/>
</dbReference>
<dbReference type="SUPFAM" id="SSF53613">
    <property type="entry name" value="Ribokinase-like"/>
    <property type="match status" value="1"/>
</dbReference>
<keyword evidence="4 6" id="KW-0520">NAD</keyword>
<comment type="function">
    <text evidence="6">Catalyzes the dehydration of the S-form of NAD(P)HX at the expense of ADP, which is converted to AMP. Together with NAD(P)HX epimerase, which catalyzes the epimerization of the S- and R-forms, the enzyme allows the repair of both epimers of NAD(P)HX, a damaged form of NAD(P)H that is a result of enzymatic or heat-dependent hydration.</text>
</comment>
<dbReference type="InterPro" id="IPR029056">
    <property type="entry name" value="Ribokinase-like"/>
</dbReference>
<keyword evidence="5 6" id="KW-0456">Lyase</keyword>
<dbReference type="Proteomes" id="UP001597492">
    <property type="component" value="Unassembled WGS sequence"/>
</dbReference>
<feature type="binding site" evidence="6">
    <location>
        <position position="45"/>
    </location>
    <ligand>
        <name>(6S)-NADPHX</name>
        <dbReference type="ChEBI" id="CHEBI:64076"/>
    </ligand>
</feature>
<evidence type="ECO:0000256" key="1">
    <source>
        <dbReference type="ARBA" id="ARBA00022741"/>
    </source>
</evidence>